<dbReference type="InterPro" id="IPR051703">
    <property type="entry name" value="NF-kappa-B_Signaling_Reg"/>
</dbReference>
<dbReference type="InterPro" id="IPR011604">
    <property type="entry name" value="PDDEXK-like_dom_sf"/>
</dbReference>
<name>A0A922MU23_SPOEX</name>
<dbReference type="EMBL" id="JACEFF010000187">
    <property type="protein sequence ID" value="KAH9642624.1"/>
    <property type="molecule type" value="Genomic_DNA"/>
</dbReference>
<evidence type="ECO:0000259" key="1">
    <source>
        <dbReference type="Pfam" id="PF09588"/>
    </source>
</evidence>
<evidence type="ECO:0000313" key="3">
    <source>
        <dbReference type="Proteomes" id="UP000814243"/>
    </source>
</evidence>
<feature type="domain" description="YqaJ viral recombinase" evidence="1">
    <location>
        <begin position="55"/>
        <end position="118"/>
    </location>
</feature>
<dbReference type="Pfam" id="PF09588">
    <property type="entry name" value="YqaJ"/>
    <property type="match status" value="1"/>
</dbReference>
<accession>A0A922MU23</accession>
<comment type="caution">
    <text evidence="2">The sequence shown here is derived from an EMBL/GenBank/DDBJ whole genome shotgun (WGS) entry which is preliminary data.</text>
</comment>
<proteinExistence type="predicted"/>
<dbReference type="PANTHER" id="PTHR46609">
    <property type="entry name" value="EXONUCLEASE, PHAGE-TYPE/RECB, C-TERMINAL DOMAIN-CONTAINING PROTEIN"/>
    <property type="match status" value="1"/>
</dbReference>
<gene>
    <name evidence="2" type="ORF">HF086_011217</name>
</gene>
<protein>
    <recommendedName>
        <fullName evidence="1">YqaJ viral recombinase domain-containing protein</fullName>
    </recommendedName>
</protein>
<dbReference type="SUPFAM" id="SSF52980">
    <property type="entry name" value="Restriction endonuclease-like"/>
    <property type="match status" value="1"/>
</dbReference>
<dbReference type="PANTHER" id="PTHR46609:SF8">
    <property type="entry name" value="YQAJ VIRAL RECOMBINASE DOMAIN-CONTAINING PROTEIN"/>
    <property type="match status" value="1"/>
</dbReference>
<reference evidence="2" key="1">
    <citation type="journal article" date="2021" name="G3 (Bethesda)">
        <title>Genome and transcriptome analysis of the beet armyworm Spodoptera exigua reveals targets for pest control. .</title>
        <authorList>
            <person name="Simon S."/>
            <person name="Breeschoten T."/>
            <person name="Jansen H.J."/>
            <person name="Dirks R.P."/>
            <person name="Schranz M.E."/>
            <person name="Ros V.I.D."/>
        </authorList>
    </citation>
    <scope>NUCLEOTIDE SEQUENCE</scope>
    <source>
        <strain evidence="2">TB_SE_WUR_2020</strain>
    </source>
</reference>
<evidence type="ECO:0000313" key="2">
    <source>
        <dbReference type="EMBL" id="KAH9642624.1"/>
    </source>
</evidence>
<sequence length="131" mass="14630">MTLASTAPNMSPHELKKAEVEFLNNLRMLTSDSQAIERATVLQRDSSWYTKLYLTCVTAVAHGIEQERQALQQLEKQGNISILPCGLFIDRTYPFIRATPDGLVGDDTLIEIKCPLTAVKKVLSEQYSITS</sequence>
<dbReference type="InterPro" id="IPR019080">
    <property type="entry name" value="YqaJ_viral_recombinase"/>
</dbReference>
<dbReference type="InterPro" id="IPR011335">
    <property type="entry name" value="Restrct_endonuc-II-like"/>
</dbReference>
<organism evidence="2 3">
    <name type="scientific">Spodoptera exigua</name>
    <name type="common">Beet armyworm</name>
    <name type="synonym">Noctua fulgens</name>
    <dbReference type="NCBI Taxonomy" id="7107"/>
    <lineage>
        <taxon>Eukaryota</taxon>
        <taxon>Metazoa</taxon>
        <taxon>Ecdysozoa</taxon>
        <taxon>Arthropoda</taxon>
        <taxon>Hexapoda</taxon>
        <taxon>Insecta</taxon>
        <taxon>Pterygota</taxon>
        <taxon>Neoptera</taxon>
        <taxon>Endopterygota</taxon>
        <taxon>Lepidoptera</taxon>
        <taxon>Glossata</taxon>
        <taxon>Ditrysia</taxon>
        <taxon>Noctuoidea</taxon>
        <taxon>Noctuidae</taxon>
        <taxon>Amphipyrinae</taxon>
        <taxon>Spodoptera</taxon>
    </lineage>
</organism>
<dbReference type="Gene3D" id="3.90.320.10">
    <property type="match status" value="1"/>
</dbReference>
<dbReference type="AlphaFoldDB" id="A0A922MU23"/>
<dbReference type="GO" id="GO:0006281">
    <property type="term" value="P:DNA repair"/>
    <property type="evidence" value="ECO:0007669"/>
    <property type="project" value="UniProtKB-ARBA"/>
</dbReference>
<dbReference type="Proteomes" id="UP000814243">
    <property type="component" value="Unassembled WGS sequence"/>
</dbReference>